<dbReference type="EMBL" id="FWYE01000004">
    <property type="protein sequence ID" value="SMD31419.1"/>
    <property type="molecule type" value="Genomic_DNA"/>
</dbReference>
<keyword evidence="2" id="KW-1185">Reference proteome</keyword>
<name>A0A8G2FXR1_PICTO</name>
<dbReference type="RefSeq" id="WP_153274229.1">
    <property type="nucleotide sequence ID" value="NZ_FWYE01000004.1"/>
</dbReference>
<reference evidence="1 2" key="1">
    <citation type="submission" date="2017-04" db="EMBL/GenBank/DDBJ databases">
        <authorList>
            <person name="Varghese N."/>
            <person name="Submissions S."/>
        </authorList>
    </citation>
    <scope>NUCLEOTIDE SEQUENCE [LARGE SCALE GENOMIC DNA]</scope>
    <source>
        <strain evidence="1 2">DSM 9789</strain>
    </source>
</reference>
<sequence length="125" mass="15147">MLTRKSDILDYIKCNRNEMRVIPDFFEQIYDANKLVLENIEQTYKEIELSNTQDSQLKELNRSRSTKFIKKLIDEIELQINEHLNYYPKDTSVVQIWEPIKDRLISLPPTKKRLQELRKIWRGYS</sequence>
<gene>
    <name evidence="1" type="ORF">SAMN02745355_1353</name>
</gene>
<dbReference type="AlphaFoldDB" id="A0A8G2FXR1"/>
<organism evidence="1 2">
    <name type="scientific">Picrophilus torridus (strain ATCC 700027 / DSM 9790 / JCM 10055 / NBRC 100828 / KAW 2/3)</name>
    <dbReference type="NCBI Taxonomy" id="1122961"/>
    <lineage>
        <taxon>Archaea</taxon>
        <taxon>Methanobacteriati</taxon>
        <taxon>Thermoplasmatota</taxon>
        <taxon>Thermoplasmata</taxon>
        <taxon>Thermoplasmatales</taxon>
        <taxon>Picrophilaceae</taxon>
        <taxon>Picrophilus</taxon>
    </lineage>
</organism>
<evidence type="ECO:0000313" key="1">
    <source>
        <dbReference type="EMBL" id="SMD31419.1"/>
    </source>
</evidence>
<evidence type="ECO:0000313" key="2">
    <source>
        <dbReference type="Proteomes" id="UP000192315"/>
    </source>
</evidence>
<dbReference type="Proteomes" id="UP000192315">
    <property type="component" value="Unassembled WGS sequence"/>
</dbReference>
<proteinExistence type="predicted"/>
<protein>
    <submittedName>
        <fullName evidence="1">Uncharacterized protein</fullName>
    </submittedName>
</protein>
<comment type="caution">
    <text evidence="1">The sequence shown here is derived from an EMBL/GenBank/DDBJ whole genome shotgun (WGS) entry which is preliminary data.</text>
</comment>
<accession>A0A8G2FXR1</accession>